<dbReference type="RefSeq" id="WP_235010710.1">
    <property type="nucleotide sequence ID" value="NZ_CP031311.1"/>
</dbReference>
<dbReference type="EMBL" id="FNVN01000001">
    <property type="protein sequence ID" value="SEF65864.1"/>
    <property type="molecule type" value="Genomic_DNA"/>
</dbReference>
<feature type="domain" description="DUF7982" evidence="3">
    <location>
        <begin position="67"/>
        <end position="326"/>
    </location>
</feature>
<keyword evidence="2" id="KW-0472">Membrane</keyword>
<sequence>MTDESQAGVPSNESRPREAASDGGRADERRARGPANATSSTEGERTSPAGTDREDAADTDDSDAGNAEEIASLRRENARLRRRYERLRRGQYRKTAIVLLGLGIAGLVGAVLFPPVRDVLVVLGAIGVFSAAVTRYLSPEQFIPVDVGATVFGAHASNHAAIVDELGLQETTVYVPDAERETVRLFVPEHRDYALPSAAELRDTFVVADEETRRGLAVTPSGVGLFEEFDRNRDGPLGTDPGTLARQATDALVELFELVETANAETDVEDGRLTVRIGGCRFGSASTFDTPVASFLAVTVARGLDTPVVTEVTPEAEEEFVVTCRWEPASAEE</sequence>
<dbReference type="Proteomes" id="UP000236740">
    <property type="component" value="Unassembled WGS sequence"/>
</dbReference>
<feature type="region of interest" description="Disordered" evidence="1">
    <location>
        <begin position="1"/>
        <end position="70"/>
    </location>
</feature>
<gene>
    <name evidence="4" type="ORF">SAMN04488133_0369</name>
</gene>
<name>A0A1H5TST7_9EURY</name>
<accession>A0A1H5TST7</accession>
<evidence type="ECO:0000313" key="5">
    <source>
        <dbReference type="Proteomes" id="UP000236740"/>
    </source>
</evidence>
<evidence type="ECO:0000256" key="1">
    <source>
        <dbReference type="SAM" id="MobiDB-lite"/>
    </source>
</evidence>
<keyword evidence="5" id="KW-1185">Reference proteome</keyword>
<organism evidence="4 5">
    <name type="scientific">Halobellus limi</name>
    <dbReference type="NCBI Taxonomy" id="699433"/>
    <lineage>
        <taxon>Archaea</taxon>
        <taxon>Methanobacteriati</taxon>
        <taxon>Methanobacteriota</taxon>
        <taxon>Stenosarchaea group</taxon>
        <taxon>Halobacteria</taxon>
        <taxon>Halobacteriales</taxon>
        <taxon>Haloferacaceae</taxon>
        <taxon>Halobellus</taxon>
    </lineage>
</organism>
<protein>
    <recommendedName>
        <fullName evidence="3">DUF7982 domain-containing protein</fullName>
    </recommendedName>
</protein>
<proteinExistence type="predicted"/>
<dbReference type="Pfam" id="PF25939">
    <property type="entry name" value="DUF7982"/>
    <property type="match status" value="1"/>
</dbReference>
<dbReference type="GeneID" id="39857601"/>
<evidence type="ECO:0000313" key="4">
    <source>
        <dbReference type="EMBL" id="SEF65864.1"/>
    </source>
</evidence>
<feature type="transmembrane region" description="Helical" evidence="2">
    <location>
        <begin position="96"/>
        <end position="113"/>
    </location>
</feature>
<dbReference type="InterPro" id="IPR058288">
    <property type="entry name" value="DUF7982"/>
</dbReference>
<evidence type="ECO:0000256" key="2">
    <source>
        <dbReference type="SAM" id="Phobius"/>
    </source>
</evidence>
<feature type="compositionally biased region" description="Polar residues" evidence="1">
    <location>
        <begin position="1"/>
        <end position="13"/>
    </location>
</feature>
<evidence type="ECO:0000259" key="3">
    <source>
        <dbReference type="Pfam" id="PF25939"/>
    </source>
</evidence>
<keyword evidence="2" id="KW-0812">Transmembrane</keyword>
<keyword evidence="2" id="KW-1133">Transmembrane helix</keyword>
<reference evidence="4 5" key="1">
    <citation type="submission" date="2016-10" db="EMBL/GenBank/DDBJ databases">
        <authorList>
            <person name="de Groot N.N."/>
        </authorList>
    </citation>
    <scope>NUCLEOTIDE SEQUENCE [LARGE SCALE GENOMIC DNA]</scope>
    <source>
        <strain evidence="4 5">CGMCC 1.10331</strain>
    </source>
</reference>
<feature type="compositionally biased region" description="Basic and acidic residues" evidence="1">
    <location>
        <begin position="14"/>
        <end position="31"/>
    </location>
</feature>
<dbReference type="AlphaFoldDB" id="A0A1H5TST7"/>